<evidence type="ECO:0000256" key="1">
    <source>
        <dbReference type="ARBA" id="ARBA00004651"/>
    </source>
</evidence>
<feature type="transmembrane region" description="Helical" evidence="7">
    <location>
        <begin position="165"/>
        <end position="184"/>
    </location>
</feature>
<evidence type="ECO:0000256" key="4">
    <source>
        <dbReference type="ARBA" id="ARBA00022692"/>
    </source>
</evidence>
<feature type="transmembrane region" description="Helical" evidence="7">
    <location>
        <begin position="137"/>
        <end position="159"/>
    </location>
</feature>
<evidence type="ECO:0000313" key="10">
    <source>
        <dbReference type="Proteomes" id="UP000033531"/>
    </source>
</evidence>
<feature type="transmembrane region" description="Helical" evidence="7">
    <location>
        <begin position="220"/>
        <end position="238"/>
    </location>
</feature>
<keyword evidence="5 7" id="KW-1133">Transmembrane helix</keyword>
<feature type="transmembrane region" description="Helical" evidence="7">
    <location>
        <begin position="383"/>
        <end position="405"/>
    </location>
</feature>
<feature type="transmembrane region" description="Helical" evidence="7">
    <location>
        <begin position="46"/>
        <end position="67"/>
    </location>
</feature>
<dbReference type="PATRIC" id="fig|1218507.3.peg.511"/>
<proteinExistence type="predicted"/>
<dbReference type="PROSITE" id="PS50850">
    <property type="entry name" value="MFS"/>
    <property type="match status" value="1"/>
</dbReference>
<gene>
    <name evidence="9" type="ORF">JF74_03460</name>
</gene>
<evidence type="ECO:0000256" key="7">
    <source>
        <dbReference type="SAM" id="Phobius"/>
    </source>
</evidence>
<dbReference type="OrthoDB" id="9816041at2"/>
<keyword evidence="4 7" id="KW-0812">Transmembrane</keyword>
<feature type="transmembrane region" description="Helical" evidence="7">
    <location>
        <begin position="349"/>
        <end position="371"/>
    </location>
</feature>
<dbReference type="NCBIfam" id="TIGR00711">
    <property type="entry name" value="efflux_EmrB"/>
    <property type="match status" value="1"/>
</dbReference>
<feature type="transmembrane region" description="Helical" evidence="7">
    <location>
        <begin position="292"/>
        <end position="313"/>
    </location>
</feature>
<feature type="transmembrane region" description="Helical" evidence="7">
    <location>
        <begin position="425"/>
        <end position="447"/>
    </location>
</feature>
<dbReference type="SUPFAM" id="SSF103473">
    <property type="entry name" value="MFS general substrate transporter"/>
    <property type="match status" value="1"/>
</dbReference>
<organism evidence="9 10">
    <name type="scientific">Lactobacillus melliventris</name>
    <dbReference type="NCBI Taxonomy" id="1218507"/>
    <lineage>
        <taxon>Bacteria</taxon>
        <taxon>Bacillati</taxon>
        <taxon>Bacillota</taxon>
        <taxon>Bacilli</taxon>
        <taxon>Lactobacillales</taxon>
        <taxon>Lactobacillaceae</taxon>
        <taxon>Lactobacillus</taxon>
    </lineage>
</organism>
<evidence type="ECO:0000259" key="8">
    <source>
        <dbReference type="PROSITE" id="PS50850"/>
    </source>
</evidence>
<dbReference type="Pfam" id="PF07690">
    <property type="entry name" value="MFS_1"/>
    <property type="match status" value="1"/>
</dbReference>
<evidence type="ECO:0000256" key="3">
    <source>
        <dbReference type="ARBA" id="ARBA00022475"/>
    </source>
</evidence>
<evidence type="ECO:0000256" key="2">
    <source>
        <dbReference type="ARBA" id="ARBA00022448"/>
    </source>
</evidence>
<dbReference type="Proteomes" id="UP000033531">
    <property type="component" value="Unassembled WGS sequence"/>
</dbReference>
<dbReference type="AlphaFoldDB" id="A0A0F4LHN1"/>
<feature type="transmembrane region" description="Helical" evidence="7">
    <location>
        <begin position="259"/>
        <end position="280"/>
    </location>
</feature>
<feature type="transmembrane region" description="Helical" evidence="7">
    <location>
        <begin position="107"/>
        <end position="125"/>
    </location>
</feature>
<dbReference type="InterPro" id="IPR020846">
    <property type="entry name" value="MFS_dom"/>
</dbReference>
<sequence>MTGKKTNLIFGTLLTGTIVTSFLQTSLTTALPQIMHELSLTALTAQWLTSAFSLAMAVMIPISAYLIKRFTTRQIFLSSMLLFTFGTLLCCWGSNFPIILIGRIFQAFGSGIILPLTQVVIMILYPVNKQGTVMGILGLASGAAPVIAPTLTGILIEIWGWRSVFFISAAISLFIIILAIFSVENVSPVAKNHLDYFSLLLSTGGLSSILVGLSNITTRLFISLILLLIGTVLIIIFCKRQLQDKEPLLNLRIFKNSKFRLAVLISMLLYAIMMGSSTIYPILIQTVMKKSALISAFIMLPGSLAMALINPFTGMFYDRFGITKLAISGSLLLVISCLGVTFINSPKEIILLGVFYLLRLLGVGCLMMPIVTWGMQSLPKNEAANGTALLTCLRTLSGAIGTSLFMEAMTSATHFIDTKVTANYIGIQFTFGMMSFLALVQLFISIYKFKKL</sequence>
<dbReference type="GO" id="GO:0022857">
    <property type="term" value="F:transmembrane transporter activity"/>
    <property type="evidence" value="ECO:0007669"/>
    <property type="project" value="InterPro"/>
</dbReference>
<dbReference type="InterPro" id="IPR004638">
    <property type="entry name" value="EmrB-like"/>
</dbReference>
<dbReference type="PANTHER" id="PTHR42718">
    <property type="entry name" value="MAJOR FACILITATOR SUPERFAMILY MULTIDRUG TRANSPORTER MFSC"/>
    <property type="match status" value="1"/>
</dbReference>
<reference evidence="9 10" key="1">
    <citation type="submission" date="2015-01" db="EMBL/GenBank/DDBJ databases">
        <title>Comparative genomics of the lactic acid bacteria isolated from the honey bee gut.</title>
        <authorList>
            <person name="Ellegaard K.M."/>
            <person name="Tamarit D."/>
            <person name="Javelind E."/>
            <person name="Olofsson T."/>
            <person name="Andersson S.G."/>
            <person name="Vasquez A."/>
        </authorList>
    </citation>
    <scope>NUCLEOTIDE SEQUENCE [LARGE SCALE GENOMIC DNA]</scope>
    <source>
        <strain evidence="9 10">Hma8</strain>
    </source>
</reference>
<accession>A0A0F4LHN1</accession>
<dbReference type="RefSeq" id="WP_046324287.1">
    <property type="nucleotide sequence ID" value="NZ_JBHTMT010000006.1"/>
</dbReference>
<feature type="transmembrane region" description="Helical" evidence="7">
    <location>
        <begin position="79"/>
        <end position="101"/>
    </location>
</feature>
<dbReference type="PRINTS" id="PR01036">
    <property type="entry name" value="TCRTETB"/>
</dbReference>
<keyword evidence="6 7" id="KW-0472">Membrane</keyword>
<comment type="subcellular location">
    <subcellularLocation>
        <location evidence="1">Cell membrane</location>
        <topology evidence="1">Multi-pass membrane protein</topology>
    </subcellularLocation>
</comment>
<dbReference type="Gene3D" id="1.20.1720.10">
    <property type="entry name" value="Multidrug resistance protein D"/>
    <property type="match status" value="1"/>
</dbReference>
<keyword evidence="3" id="KW-1003">Cell membrane</keyword>
<dbReference type="PANTHER" id="PTHR42718:SF24">
    <property type="entry name" value="MAJOR FACILITATOR SUPERFAMILY (MFS) PROFILE DOMAIN-CONTAINING PROTEIN"/>
    <property type="match status" value="1"/>
</dbReference>
<dbReference type="InterPro" id="IPR011701">
    <property type="entry name" value="MFS"/>
</dbReference>
<feature type="domain" description="Major facilitator superfamily (MFS) profile" evidence="8">
    <location>
        <begin position="9"/>
        <end position="452"/>
    </location>
</feature>
<protein>
    <recommendedName>
        <fullName evidence="8">Major facilitator superfamily (MFS) profile domain-containing protein</fullName>
    </recommendedName>
</protein>
<dbReference type="EMBL" id="JXLI01000006">
    <property type="protein sequence ID" value="KJY57843.1"/>
    <property type="molecule type" value="Genomic_DNA"/>
</dbReference>
<dbReference type="STRING" id="1218507.JF74_03460"/>
<dbReference type="InterPro" id="IPR036259">
    <property type="entry name" value="MFS_trans_sf"/>
</dbReference>
<feature type="transmembrane region" description="Helical" evidence="7">
    <location>
        <begin position="325"/>
        <end position="343"/>
    </location>
</feature>
<feature type="transmembrane region" description="Helical" evidence="7">
    <location>
        <begin position="196"/>
        <end position="214"/>
    </location>
</feature>
<dbReference type="GO" id="GO:0005886">
    <property type="term" value="C:plasma membrane"/>
    <property type="evidence" value="ECO:0007669"/>
    <property type="project" value="UniProtKB-SubCell"/>
</dbReference>
<evidence type="ECO:0000256" key="6">
    <source>
        <dbReference type="ARBA" id="ARBA00023136"/>
    </source>
</evidence>
<name>A0A0F4LHN1_9LACO</name>
<comment type="caution">
    <text evidence="9">The sequence shown here is derived from an EMBL/GenBank/DDBJ whole genome shotgun (WGS) entry which is preliminary data.</text>
</comment>
<dbReference type="HOGENOM" id="CLU_000960_28_0_9"/>
<evidence type="ECO:0000313" key="9">
    <source>
        <dbReference type="EMBL" id="KJY57843.1"/>
    </source>
</evidence>
<dbReference type="Gene3D" id="1.20.1250.20">
    <property type="entry name" value="MFS general substrate transporter like domains"/>
    <property type="match status" value="1"/>
</dbReference>
<keyword evidence="2" id="KW-0813">Transport</keyword>
<evidence type="ECO:0000256" key="5">
    <source>
        <dbReference type="ARBA" id="ARBA00022989"/>
    </source>
</evidence>